<gene>
    <name evidence="1" type="ORF">UQ68_05890</name>
</gene>
<evidence type="ECO:0000313" key="2">
    <source>
        <dbReference type="Proteomes" id="UP000033536"/>
    </source>
</evidence>
<dbReference type="EMBL" id="JYOM01000010">
    <property type="protein sequence ID" value="KKD46603.1"/>
    <property type="molecule type" value="Genomic_DNA"/>
</dbReference>
<reference evidence="1 2" key="1">
    <citation type="submission" date="2015-02" db="EMBL/GenBank/DDBJ databases">
        <title>Sequencing of Listeria spp. dairy environmental strains.</title>
        <authorList>
            <person name="Muhterem-Uyar M."/>
            <person name="Wagner M."/>
            <person name="Schmitz-Esser S."/>
            <person name="Stessl B."/>
        </authorList>
    </citation>
    <scope>NUCLEOTIDE SEQUENCE [LARGE SCALE GENOMIC DNA]</scope>
    <source>
        <strain evidence="1 2">7KSM</strain>
    </source>
</reference>
<sequence length="108" mass="12304">MGINISLYSYDYEALVEGIKSYTKAENTEVIRRILLMGGNVIGDKYIILNNELWEDCDSYYNIPAVLEHLYKADDVFGEIFCTFDDRFGSETLISGCEPEEILLEVAT</sequence>
<evidence type="ECO:0000313" key="1">
    <source>
        <dbReference type="EMBL" id="KKD46603.1"/>
    </source>
</evidence>
<name>A0ABR5E8R3_LISSE</name>
<proteinExistence type="predicted"/>
<accession>A0ABR5E8R3</accession>
<protein>
    <submittedName>
        <fullName evidence="1">Uncharacterized protein</fullName>
    </submittedName>
</protein>
<comment type="caution">
    <text evidence="1">The sequence shown here is derived from an EMBL/GenBank/DDBJ whole genome shotgun (WGS) entry which is preliminary data.</text>
</comment>
<dbReference type="Proteomes" id="UP000033536">
    <property type="component" value="Unassembled WGS sequence"/>
</dbReference>
<dbReference type="RefSeq" id="WP_046326174.1">
    <property type="nucleotide sequence ID" value="NZ_JYOM01000010.1"/>
</dbReference>
<keyword evidence="2" id="KW-1185">Reference proteome</keyword>
<organism evidence="1 2">
    <name type="scientific">Listeria seeligeri</name>
    <dbReference type="NCBI Taxonomy" id="1640"/>
    <lineage>
        <taxon>Bacteria</taxon>
        <taxon>Bacillati</taxon>
        <taxon>Bacillota</taxon>
        <taxon>Bacilli</taxon>
        <taxon>Bacillales</taxon>
        <taxon>Listeriaceae</taxon>
        <taxon>Listeria</taxon>
    </lineage>
</organism>